<reference evidence="2" key="1">
    <citation type="journal article" date="2004" name="J. Bacteriol.">
        <title>Reconstruction of the central carbohydrate metabolism of Thermoproteus tenax using genomic and biochemical data.</title>
        <authorList>
            <person name="Siebers B."/>
            <person name="Tjaden B."/>
            <person name="Michalke K."/>
            <person name="Doerr C."/>
            <person name="Ahmed H."/>
            <person name="Zaparty M."/>
            <person name="Gordon P."/>
            <person name="Sensen C.W."/>
            <person name="Zibat A."/>
            <person name="Klenk H.P."/>
            <person name="Schuster S.C."/>
            <person name="Hensel R."/>
        </authorList>
    </citation>
    <scope>NUCLEOTIDE SEQUENCE</scope>
</reference>
<accession>Q704B0</accession>
<dbReference type="GO" id="GO:0008410">
    <property type="term" value="F:CoA-transferase activity"/>
    <property type="evidence" value="ECO:0007669"/>
    <property type="project" value="TreeGrafter"/>
</dbReference>
<dbReference type="EMBL" id="AJ621303">
    <property type="protein sequence ID" value="CAF18484.1"/>
    <property type="molecule type" value="Genomic_DNA"/>
</dbReference>
<dbReference type="InterPro" id="IPR044855">
    <property type="entry name" value="CoA-Trfase_III_dom3_sf"/>
</dbReference>
<dbReference type="PANTHER" id="PTHR48207">
    <property type="entry name" value="SUCCINATE--HYDROXYMETHYLGLUTARATE COA-TRANSFERASE"/>
    <property type="match status" value="1"/>
</dbReference>
<dbReference type="EC" id="4.1.3.6" evidence="2"/>
<keyword evidence="1 2" id="KW-0808">Transferase</keyword>
<dbReference type="InterPro" id="IPR003673">
    <property type="entry name" value="CoA-Trfase_fam_III"/>
</dbReference>
<dbReference type="SUPFAM" id="SSF89796">
    <property type="entry name" value="CoA-transferase family III (CaiB/BaiF)"/>
    <property type="match status" value="1"/>
</dbReference>
<gene>
    <name evidence="2" type="primary">citF</name>
</gene>
<dbReference type="Pfam" id="PF02515">
    <property type="entry name" value="CoA_transf_3"/>
    <property type="match status" value="1"/>
</dbReference>
<protein>
    <submittedName>
        <fullName evidence="2">Citrate CoA transferases subunit alpha of citrate lyase, acetyl-CoA transferase/carnitine dehydratase</fullName>
        <ecNumber evidence="2">4.1.3.6</ecNumber>
    </submittedName>
</protein>
<dbReference type="InterPro" id="IPR023606">
    <property type="entry name" value="CoA-Trfase_III_dom_1_sf"/>
</dbReference>
<name>Q704B0_THETE</name>
<proteinExistence type="predicted"/>
<evidence type="ECO:0000313" key="2">
    <source>
        <dbReference type="EMBL" id="CAF18484.1"/>
    </source>
</evidence>
<dbReference type="PANTHER" id="PTHR48207:SF3">
    <property type="entry name" value="SUCCINATE--HYDROXYMETHYLGLUTARATE COA-TRANSFERASE"/>
    <property type="match status" value="1"/>
</dbReference>
<dbReference type="InterPro" id="IPR050483">
    <property type="entry name" value="CoA-transferase_III_domain"/>
</dbReference>
<sequence length="371" mass="40740">MRGAMYRAVELGHVIAGPYAGLVLAHLGFEVIKIEPPSGDPTRYDDVMGDSIFVFLNRNKKSLALDLKKPEGRAIFLEILRSSNVLIENLAPGAMDRLGLDRDTLFKANGELVYCSIKGYPTTGSRGSWPAFGTLIEATSGVMWANGNSRLPASITDMSAGLYCALTVLWALLTKRPGYYEVSLFQTDVAWLGYYLVAYQTLGKIFPGAGDRLPFWAPYELFPTKDGYIYIAVANNNIWSRFCKTLKVSACEDPKFATNEGRVANREELHRIIEEATKGYTTGELLELLLKNDVPAAPLNDIRTLISEGDILWDFIASSDRKIAAPRLPLPGSLNGSRAPAVGENSIEILKSLGVDDKKISELIEKGVIRA</sequence>
<dbReference type="Gene3D" id="3.30.1540.10">
    <property type="entry name" value="formyl-coa transferase, domain 3"/>
    <property type="match status" value="1"/>
</dbReference>
<dbReference type="Gene3D" id="3.40.50.10540">
    <property type="entry name" value="Crotonobetainyl-coa:carnitine coa-transferase, domain 1"/>
    <property type="match status" value="1"/>
</dbReference>
<evidence type="ECO:0000256" key="1">
    <source>
        <dbReference type="ARBA" id="ARBA00022679"/>
    </source>
</evidence>
<dbReference type="AlphaFoldDB" id="Q704B0"/>
<organism evidence="2">
    <name type="scientific">Thermoproteus tenax</name>
    <dbReference type="NCBI Taxonomy" id="2271"/>
    <lineage>
        <taxon>Archaea</taxon>
        <taxon>Thermoproteota</taxon>
        <taxon>Thermoprotei</taxon>
        <taxon>Thermoproteales</taxon>
        <taxon>Thermoproteaceae</taxon>
        <taxon>Thermoproteus</taxon>
    </lineage>
</organism>
<dbReference type="GO" id="GO:0016829">
    <property type="term" value="F:lyase activity"/>
    <property type="evidence" value="ECO:0007669"/>
    <property type="project" value="UniProtKB-KW"/>
</dbReference>
<keyword evidence="2" id="KW-0456">Lyase</keyword>